<dbReference type="Proteomes" id="UP001187531">
    <property type="component" value="Unassembled WGS sequence"/>
</dbReference>
<evidence type="ECO:0000313" key="3">
    <source>
        <dbReference type="EMBL" id="KAK2701855.1"/>
    </source>
</evidence>
<sequence>MKQHASNEGIRLKNWSTGEVLYDKLHSTSNVKALNCRLTICTANHMNTVKEEKPIRIGNAEKYYEQGPDAGPGNSDVKEIAPDFAKEWTRRQELSQASEVNGNVGHLLFFVDGCGRSFTSATGLGQYMRHQHPIVHNEKFAGVKRTRWKDDELRRVAHFETECGDLVNVNQYIASKLPGRTGEAVKKVRKRHDYLEILEDGVVGQLTVVPIWYLLQIKGLDTIVPLNATQLMEQIEDGDEALFRSRPEISVPQFEGATLEAKSFRTTALLAVEGKISVDTLFREFSDRYLKGAREESMTGGRGRGGGRSGNRQEPANETKAKRRVRKERPAEKRFRLAQAMFNRSETDCLDAILSVNGFEREEVSLTSTEKEALFSEYKGLFESDPLEDKEGFVPSATKLRTELTCPISPEEAARDEKRSIAILAIDLAKAFDSVQHTSVQRALNRFSASDHLCRVVDDLYTDVDTRLSVGRTQLGHIIMRNGAKQGDPLSPFLFNLVIDEFPTTVNSDPTVTQGIGFQYGGVKVAALGYADDLLLIAETRHGAQLLMDGLTTFCRKRHLRINPSKCQSLCLEWQGKAKSHKVLGSIVSVLGDREQESSLGEGSVRVPAVSVTGSLSYLGTQIRPDGNCEVKESEFASSLAKLRRAPLKGAQKIRLAKLLVQRQFYHVSVADLNMKRIERDGGLGLPCIFEKVPKGSVAQASDLIGLVDHCTGTDPVGTKIAAPDRKI</sequence>
<feature type="domain" description="Reverse transcriptase" evidence="2">
    <location>
        <begin position="324"/>
        <end position="588"/>
    </location>
</feature>
<name>A0AA88H565_ARTSF</name>
<organism evidence="3 4">
    <name type="scientific">Artemia franciscana</name>
    <name type="common">Brine shrimp</name>
    <name type="synonym">Artemia sanfranciscana</name>
    <dbReference type="NCBI Taxonomy" id="6661"/>
    <lineage>
        <taxon>Eukaryota</taxon>
        <taxon>Metazoa</taxon>
        <taxon>Ecdysozoa</taxon>
        <taxon>Arthropoda</taxon>
        <taxon>Crustacea</taxon>
        <taxon>Branchiopoda</taxon>
        <taxon>Anostraca</taxon>
        <taxon>Artemiidae</taxon>
        <taxon>Artemia</taxon>
    </lineage>
</organism>
<dbReference type="SUPFAM" id="SSF56672">
    <property type="entry name" value="DNA/RNA polymerases"/>
    <property type="match status" value="1"/>
</dbReference>
<dbReference type="Pfam" id="PF00078">
    <property type="entry name" value="RVT_1"/>
    <property type="match status" value="1"/>
</dbReference>
<reference evidence="3" key="1">
    <citation type="submission" date="2023-07" db="EMBL/GenBank/DDBJ databases">
        <title>Chromosome-level genome assembly of Artemia franciscana.</title>
        <authorList>
            <person name="Jo E."/>
        </authorList>
    </citation>
    <scope>NUCLEOTIDE SEQUENCE</scope>
    <source>
        <tissue evidence="3">Whole body</tissue>
    </source>
</reference>
<protein>
    <recommendedName>
        <fullName evidence="2">Reverse transcriptase domain-containing protein</fullName>
    </recommendedName>
</protein>
<dbReference type="InterPro" id="IPR043502">
    <property type="entry name" value="DNA/RNA_pol_sf"/>
</dbReference>
<dbReference type="GO" id="GO:0071897">
    <property type="term" value="P:DNA biosynthetic process"/>
    <property type="evidence" value="ECO:0007669"/>
    <property type="project" value="UniProtKB-ARBA"/>
</dbReference>
<feature type="region of interest" description="Disordered" evidence="1">
    <location>
        <begin position="293"/>
        <end position="330"/>
    </location>
</feature>
<accession>A0AA88H565</accession>
<dbReference type="EMBL" id="JAVRJZ010001358">
    <property type="protein sequence ID" value="KAK2701855.1"/>
    <property type="molecule type" value="Genomic_DNA"/>
</dbReference>
<dbReference type="PROSITE" id="PS50878">
    <property type="entry name" value="RT_POL"/>
    <property type="match status" value="1"/>
</dbReference>
<dbReference type="InterPro" id="IPR000477">
    <property type="entry name" value="RT_dom"/>
</dbReference>
<evidence type="ECO:0000259" key="2">
    <source>
        <dbReference type="PROSITE" id="PS50878"/>
    </source>
</evidence>
<dbReference type="PANTHER" id="PTHR47027:SF20">
    <property type="entry name" value="REVERSE TRANSCRIPTASE-LIKE PROTEIN WITH RNA-DIRECTED DNA POLYMERASE DOMAIN"/>
    <property type="match status" value="1"/>
</dbReference>
<dbReference type="PANTHER" id="PTHR47027">
    <property type="entry name" value="REVERSE TRANSCRIPTASE DOMAIN-CONTAINING PROTEIN"/>
    <property type="match status" value="1"/>
</dbReference>
<gene>
    <name evidence="3" type="ORF">QYM36_019505</name>
</gene>
<evidence type="ECO:0000313" key="4">
    <source>
        <dbReference type="Proteomes" id="UP001187531"/>
    </source>
</evidence>
<feature type="compositionally biased region" description="Gly residues" evidence="1">
    <location>
        <begin position="300"/>
        <end position="309"/>
    </location>
</feature>
<evidence type="ECO:0000256" key="1">
    <source>
        <dbReference type="SAM" id="MobiDB-lite"/>
    </source>
</evidence>
<proteinExistence type="predicted"/>
<dbReference type="AlphaFoldDB" id="A0AA88H565"/>
<keyword evidence="4" id="KW-1185">Reference proteome</keyword>
<comment type="caution">
    <text evidence="3">The sequence shown here is derived from an EMBL/GenBank/DDBJ whole genome shotgun (WGS) entry which is preliminary data.</text>
</comment>